<evidence type="ECO:0000313" key="2">
    <source>
        <dbReference type="Proteomes" id="UP000664698"/>
    </source>
</evidence>
<organism evidence="1 2">
    <name type="scientific">Algoriphagus aestuariicola</name>
    <dbReference type="NCBI Taxonomy" id="1852016"/>
    <lineage>
        <taxon>Bacteria</taxon>
        <taxon>Pseudomonadati</taxon>
        <taxon>Bacteroidota</taxon>
        <taxon>Cytophagia</taxon>
        <taxon>Cytophagales</taxon>
        <taxon>Cyclobacteriaceae</taxon>
        <taxon>Algoriphagus</taxon>
    </lineage>
</organism>
<protein>
    <recommendedName>
        <fullName evidence="3">Transposase</fullName>
    </recommendedName>
</protein>
<dbReference type="EMBL" id="JAFKCW010000002">
    <property type="protein sequence ID" value="MBN7801088.1"/>
    <property type="molecule type" value="Genomic_DNA"/>
</dbReference>
<dbReference type="RefSeq" id="WP_206569067.1">
    <property type="nucleotide sequence ID" value="NZ_JAFKCW010000002.1"/>
</dbReference>
<name>A0ABS3BP56_9BACT</name>
<accession>A0ABS3BP56</accession>
<proteinExistence type="predicted"/>
<gene>
    <name evidence="1" type="ORF">J0A67_09455</name>
</gene>
<comment type="caution">
    <text evidence="1">The sequence shown here is derived from an EMBL/GenBank/DDBJ whole genome shotgun (WGS) entry which is preliminary data.</text>
</comment>
<dbReference type="Proteomes" id="UP000664698">
    <property type="component" value="Unassembled WGS sequence"/>
</dbReference>
<sequence>MNLRKNGRFYRKVGRVGVDEAIPDRKKPILKWLVEVATALKCDFRIIRGI</sequence>
<keyword evidence="2" id="KW-1185">Reference proteome</keyword>
<evidence type="ECO:0008006" key="3">
    <source>
        <dbReference type="Google" id="ProtNLM"/>
    </source>
</evidence>
<evidence type="ECO:0000313" key="1">
    <source>
        <dbReference type="EMBL" id="MBN7801088.1"/>
    </source>
</evidence>
<reference evidence="1 2" key="1">
    <citation type="submission" date="2021-03" db="EMBL/GenBank/DDBJ databases">
        <title>novel species isolated from a fishpond in China.</title>
        <authorList>
            <person name="Lu H."/>
            <person name="Cai Z."/>
        </authorList>
    </citation>
    <scope>NUCLEOTIDE SEQUENCE [LARGE SCALE GENOMIC DNA]</scope>
    <source>
        <strain evidence="1 2">JCM 31546</strain>
    </source>
</reference>